<sequence>MEAYYLSFKKNRSISAEAQFEVASFKDDFPDIYNQLDIHDWGPFTIPVGLYFPKFVWEFYASYWARQSIFEHRDRVDAMSCLPFVLLWGQEVSITVEAINSIYWADPIRPSSEFKRKVEDKENLFKLVAKIISQDQPQ</sequence>
<dbReference type="Proteomes" id="UP000823775">
    <property type="component" value="Unassembled WGS sequence"/>
</dbReference>
<dbReference type="EMBL" id="JACEIK010002155">
    <property type="protein sequence ID" value="MCD9559482.1"/>
    <property type="molecule type" value="Genomic_DNA"/>
</dbReference>
<evidence type="ECO:0000313" key="2">
    <source>
        <dbReference type="Proteomes" id="UP000823775"/>
    </source>
</evidence>
<reference evidence="1 2" key="1">
    <citation type="journal article" date="2021" name="BMC Genomics">
        <title>Datura genome reveals duplications of psychoactive alkaloid biosynthetic genes and high mutation rate following tissue culture.</title>
        <authorList>
            <person name="Rajewski A."/>
            <person name="Carter-House D."/>
            <person name="Stajich J."/>
            <person name="Litt A."/>
        </authorList>
    </citation>
    <scope>NUCLEOTIDE SEQUENCE [LARGE SCALE GENOMIC DNA]</scope>
    <source>
        <strain evidence="1">AR-01</strain>
    </source>
</reference>
<proteinExistence type="predicted"/>
<gene>
    <name evidence="1" type="ORF">HAX54_017441</name>
</gene>
<evidence type="ECO:0000313" key="1">
    <source>
        <dbReference type="EMBL" id="MCD9559482.1"/>
    </source>
</evidence>
<keyword evidence="2" id="KW-1185">Reference proteome</keyword>
<name>A0ABS8UN06_DATST</name>
<comment type="caution">
    <text evidence="1">The sequence shown here is derived from an EMBL/GenBank/DDBJ whole genome shotgun (WGS) entry which is preliminary data.</text>
</comment>
<organism evidence="1 2">
    <name type="scientific">Datura stramonium</name>
    <name type="common">Jimsonweed</name>
    <name type="synonym">Common thornapple</name>
    <dbReference type="NCBI Taxonomy" id="4076"/>
    <lineage>
        <taxon>Eukaryota</taxon>
        <taxon>Viridiplantae</taxon>
        <taxon>Streptophyta</taxon>
        <taxon>Embryophyta</taxon>
        <taxon>Tracheophyta</taxon>
        <taxon>Spermatophyta</taxon>
        <taxon>Magnoliopsida</taxon>
        <taxon>eudicotyledons</taxon>
        <taxon>Gunneridae</taxon>
        <taxon>Pentapetalae</taxon>
        <taxon>asterids</taxon>
        <taxon>lamiids</taxon>
        <taxon>Solanales</taxon>
        <taxon>Solanaceae</taxon>
        <taxon>Solanoideae</taxon>
        <taxon>Datureae</taxon>
        <taxon>Datura</taxon>
    </lineage>
</organism>
<protein>
    <submittedName>
        <fullName evidence="1">Uncharacterized protein</fullName>
    </submittedName>
</protein>
<accession>A0ABS8UN06</accession>